<dbReference type="PANTHER" id="PTHR11122">
    <property type="entry name" value="APOSPORY-ASSOCIATED PROTEIN C-RELATED"/>
    <property type="match status" value="1"/>
</dbReference>
<dbReference type="EMBL" id="CEKZ01000026">
    <property type="protein sequence ID" value="CEP41716.1"/>
    <property type="molecule type" value="Genomic_DNA"/>
</dbReference>
<dbReference type="GO" id="GO:0016787">
    <property type="term" value="F:hydrolase activity"/>
    <property type="evidence" value="ECO:0007669"/>
    <property type="project" value="UniProtKB-KW"/>
</dbReference>
<dbReference type="InterPro" id="IPR037481">
    <property type="entry name" value="LacX"/>
</dbReference>
<dbReference type="GO" id="GO:0016853">
    <property type="term" value="F:isomerase activity"/>
    <property type="evidence" value="ECO:0007669"/>
    <property type="project" value="InterPro"/>
</dbReference>
<dbReference type="Gene3D" id="2.70.98.10">
    <property type="match status" value="1"/>
</dbReference>
<proteinExistence type="predicted"/>
<dbReference type="InterPro" id="IPR008183">
    <property type="entry name" value="Aldose_1/G6P_1-epimerase"/>
</dbReference>
<accession>A0A0C7L5G4</accession>
<dbReference type="OrthoDB" id="9795355at2"/>
<sequence>MNKIENNKLIIETTTKGVELINIYSKTENKELLWSGDSKFWGRHSPILFPIVGRLKDNETIIDSKLYNMNQHGFARDMEFNLIDKSINSTTYILKSNPKTKSFYPYDFELTIKYTLVDTTINIDWTVFNKSNKDMYFSIGAHPAFNIPFYDNESINDYFLKFECSKDINTYTLKGPFVSKKSEVKSIDILNLTPELFKNDALIYDNINKISICSKNNTSSIDIKFESFPFVGIWSPYYKESNSIAPFLCIEPWYGIADSIDSTKIFKDKLGINKLSNKETFTASYSITINQ</sequence>
<organism evidence="1 2">
    <name type="scientific">Paraclostridium sordellii</name>
    <name type="common">Clostridium sordellii</name>
    <dbReference type="NCBI Taxonomy" id="1505"/>
    <lineage>
        <taxon>Bacteria</taxon>
        <taxon>Bacillati</taxon>
        <taxon>Bacillota</taxon>
        <taxon>Clostridia</taxon>
        <taxon>Peptostreptococcales</taxon>
        <taxon>Peptostreptococcaceae</taxon>
        <taxon>Paraclostridium</taxon>
    </lineage>
</organism>
<reference evidence="1 2" key="1">
    <citation type="submission" date="2015-01" db="EMBL/GenBank/DDBJ databases">
        <authorList>
            <person name="Aslett A.Martin."/>
            <person name="De Silva Nishadi"/>
        </authorList>
    </citation>
    <scope>NUCLEOTIDE SEQUENCE [LARGE SCALE GENOMIC DNA]</scope>
    <source>
        <strain evidence="1 2">R28058</strain>
    </source>
</reference>
<evidence type="ECO:0000313" key="2">
    <source>
        <dbReference type="Proteomes" id="UP000049127"/>
    </source>
</evidence>
<dbReference type="GO" id="GO:0005975">
    <property type="term" value="P:carbohydrate metabolic process"/>
    <property type="evidence" value="ECO:0007669"/>
    <property type="project" value="InterPro"/>
</dbReference>
<keyword evidence="1" id="KW-0378">Hydrolase</keyword>
<dbReference type="GO" id="GO:0030246">
    <property type="term" value="F:carbohydrate binding"/>
    <property type="evidence" value="ECO:0007669"/>
    <property type="project" value="InterPro"/>
</dbReference>
<dbReference type="RefSeq" id="WP_055343245.1">
    <property type="nucleotide sequence ID" value="NZ_CEKZ01000026.1"/>
</dbReference>
<dbReference type="PANTHER" id="PTHR11122:SF13">
    <property type="entry name" value="GLUCOSE-6-PHOSPHATE 1-EPIMERASE"/>
    <property type="match status" value="1"/>
</dbReference>
<dbReference type="CDD" id="cd09024">
    <property type="entry name" value="Aldose_epim_lacX"/>
    <property type="match status" value="1"/>
</dbReference>
<dbReference type="Proteomes" id="UP000049127">
    <property type="component" value="Unassembled WGS sequence"/>
</dbReference>
<name>A0A0C7L5G4_PARSO</name>
<dbReference type="Pfam" id="PF01263">
    <property type="entry name" value="Aldose_epim"/>
    <property type="match status" value="1"/>
</dbReference>
<dbReference type="InterPro" id="IPR014718">
    <property type="entry name" value="GH-type_carb-bd"/>
</dbReference>
<evidence type="ECO:0000313" key="1">
    <source>
        <dbReference type="EMBL" id="CEP41716.1"/>
    </source>
</evidence>
<dbReference type="AlphaFoldDB" id="A0A0C7L5G4"/>
<protein>
    <submittedName>
        <fullName evidence="1">Glycoside hydrolase-type carbohydrate-binding protein</fullName>
    </submittedName>
</protein>
<dbReference type="SUPFAM" id="SSF74650">
    <property type="entry name" value="Galactose mutarotase-like"/>
    <property type="match status" value="1"/>
</dbReference>
<gene>
    <name evidence="1" type="ORF">R28058_32401</name>
</gene>
<dbReference type="InterPro" id="IPR011013">
    <property type="entry name" value="Gal_mutarotase_sf_dom"/>
</dbReference>